<proteinExistence type="predicted"/>
<dbReference type="InParanoid" id="Q245P3"/>
<keyword evidence="2" id="KW-1185">Reference proteome</keyword>
<gene>
    <name evidence="1" type="ORF">TTHERM_00247060</name>
</gene>
<dbReference type="HOGENOM" id="CLU_301795_0_0_1"/>
<dbReference type="EMBL" id="GG662474">
    <property type="protein sequence ID" value="EAS03590.2"/>
    <property type="molecule type" value="Genomic_DNA"/>
</dbReference>
<dbReference type="AlphaFoldDB" id="Q245P3"/>
<evidence type="ECO:0000313" key="2">
    <source>
        <dbReference type="Proteomes" id="UP000009168"/>
    </source>
</evidence>
<protein>
    <submittedName>
        <fullName evidence="1">Tetratricopeptide repeat protein</fullName>
    </submittedName>
</protein>
<sequence length="457" mass="53982">MISIVTQYIALHYTKLFINEFCNNLFQDKIYFSSMSTNVVSLRLSREVYNFPVNLQLINSFHQKIIEGKVMINKKHQQALSNIMRTFYRQEDPTIVQMIQKNPYLVNSWFQQNATEISQLELLAQEILKNSSYLSPLLNSIGYYNQINQTIANYQRIPFKQILQSSSQDGILFSNFFNSSLSSVDDQNCHFGRFIYDPRCRFWYMTDVNQTSFFMNPPQISQGMTTPYLSQHGCQKMLFYNTTTNTIEIYKVQCIEAMLSNLYSYFENVIQSSKQYYIIDPRTLQILYNSRKQYNHSTLNWTDNFYNIEIQYSQDKVSSQNLLDVINSHFSKWTFLIQNNYTSILQMIDLSKNNIILDYNRNSSIYKVIINPVIGYDDIPKHISKYTNSQGQQLQYVYLQINLISDEELKAQTNQLIEFSSKLFLIIQILLDNKFNNLTSHLFNLRFKSHQLVKQNC</sequence>
<accession>Q245P3</accession>
<organism evidence="1 2">
    <name type="scientific">Tetrahymena thermophila (strain SB210)</name>
    <dbReference type="NCBI Taxonomy" id="312017"/>
    <lineage>
        <taxon>Eukaryota</taxon>
        <taxon>Sar</taxon>
        <taxon>Alveolata</taxon>
        <taxon>Ciliophora</taxon>
        <taxon>Intramacronucleata</taxon>
        <taxon>Oligohymenophorea</taxon>
        <taxon>Hymenostomatida</taxon>
        <taxon>Tetrahymenina</taxon>
        <taxon>Tetrahymenidae</taxon>
        <taxon>Tetrahymena</taxon>
    </lineage>
</organism>
<dbReference type="RefSeq" id="XP_001023835.2">
    <property type="nucleotide sequence ID" value="XM_001023835.2"/>
</dbReference>
<reference evidence="2" key="1">
    <citation type="journal article" date="2006" name="PLoS Biol.">
        <title>Macronuclear genome sequence of the ciliate Tetrahymena thermophila, a model eukaryote.</title>
        <authorList>
            <person name="Eisen J.A."/>
            <person name="Coyne R.S."/>
            <person name="Wu M."/>
            <person name="Wu D."/>
            <person name="Thiagarajan M."/>
            <person name="Wortman J.R."/>
            <person name="Badger J.H."/>
            <person name="Ren Q."/>
            <person name="Amedeo P."/>
            <person name="Jones K.M."/>
            <person name="Tallon L.J."/>
            <person name="Delcher A.L."/>
            <person name="Salzberg S.L."/>
            <person name="Silva J.C."/>
            <person name="Haas B.J."/>
            <person name="Majoros W.H."/>
            <person name="Farzad M."/>
            <person name="Carlton J.M."/>
            <person name="Smith R.K. Jr."/>
            <person name="Garg J."/>
            <person name="Pearlman R.E."/>
            <person name="Karrer K.M."/>
            <person name="Sun L."/>
            <person name="Manning G."/>
            <person name="Elde N.C."/>
            <person name="Turkewitz A.P."/>
            <person name="Asai D.J."/>
            <person name="Wilkes D.E."/>
            <person name="Wang Y."/>
            <person name="Cai H."/>
            <person name="Collins K."/>
            <person name="Stewart B.A."/>
            <person name="Lee S.R."/>
            <person name="Wilamowska K."/>
            <person name="Weinberg Z."/>
            <person name="Ruzzo W.L."/>
            <person name="Wloga D."/>
            <person name="Gaertig J."/>
            <person name="Frankel J."/>
            <person name="Tsao C.-C."/>
            <person name="Gorovsky M.A."/>
            <person name="Keeling P.J."/>
            <person name="Waller R.F."/>
            <person name="Patron N.J."/>
            <person name="Cherry J.M."/>
            <person name="Stover N.A."/>
            <person name="Krieger C.J."/>
            <person name="del Toro C."/>
            <person name="Ryder H.F."/>
            <person name="Williamson S.C."/>
            <person name="Barbeau R.A."/>
            <person name="Hamilton E.P."/>
            <person name="Orias E."/>
        </authorList>
    </citation>
    <scope>NUCLEOTIDE SEQUENCE [LARGE SCALE GENOMIC DNA]</scope>
    <source>
        <strain evidence="2">SB210</strain>
    </source>
</reference>
<name>Q245P3_TETTS</name>
<dbReference type="GeneID" id="7837732"/>
<dbReference type="KEGG" id="tet:TTHERM_00247060"/>
<evidence type="ECO:0000313" key="1">
    <source>
        <dbReference type="EMBL" id="EAS03590.2"/>
    </source>
</evidence>
<dbReference type="Proteomes" id="UP000009168">
    <property type="component" value="Unassembled WGS sequence"/>
</dbReference>